<dbReference type="GO" id="GO:0006529">
    <property type="term" value="P:asparagine biosynthetic process"/>
    <property type="evidence" value="ECO:0007669"/>
    <property type="project" value="UniProtKB-KW"/>
</dbReference>
<evidence type="ECO:0000256" key="3">
    <source>
        <dbReference type="ARBA" id="ARBA00022962"/>
    </source>
</evidence>
<feature type="region of interest" description="Disordered" evidence="4">
    <location>
        <begin position="440"/>
        <end position="471"/>
    </location>
</feature>
<dbReference type="PANTHER" id="PTHR45937:SF1">
    <property type="entry name" value="ASPARAGINE SYNTHETASE DOMAIN-CONTAINING PROTEIN 1"/>
    <property type="match status" value="1"/>
</dbReference>
<organism evidence="7 8">
    <name type="scientific">Biomphalaria glabrata</name>
    <name type="common">Bloodfluke planorb</name>
    <name type="synonym">Freshwater snail</name>
    <dbReference type="NCBI Taxonomy" id="6526"/>
    <lineage>
        <taxon>Eukaryota</taxon>
        <taxon>Metazoa</taxon>
        <taxon>Spiralia</taxon>
        <taxon>Lophotrochozoa</taxon>
        <taxon>Mollusca</taxon>
        <taxon>Gastropoda</taxon>
        <taxon>Heterobranchia</taxon>
        <taxon>Euthyneura</taxon>
        <taxon>Panpulmonata</taxon>
        <taxon>Hygrophila</taxon>
        <taxon>Lymnaeoidea</taxon>
        <taxon>Planorbidae</taxon>
        <taxon>Biomphalaria</taxon>
    </lineage>
</organism>
<dbReference type="Gene3D" id="3.60.20.10">
    <property type="entry name" value="Glutamine Phosphoribosylpyrophosphate, subunit 1, domain 1"/>
    <property type="match status" value="1"/>
</dbReference>
<dbReference type="InterPro" id="IPR017932">
    <property type="entry name" value="GATase_2_dom"/>
</dbReference>
<feature type="domain" description="Asparagine synthetase" evidence="5">
    <location>
        <begin position="351"/>
        <end position="396"/>
    </location>
</feature>
<dbReference type="SUPFAM" id="SSF52402">
    <property type="entry name" value="Adenine nucleotide alpha hydrolases-like"/>
    <property type="match status" value="2"/>
</dbReference>
<keyword evidence="2" id="KW-0061">Asparagine biosynthesis</keyword>
<evidence type="ECO:0000313" key="7">
    <source>
        <dbReference type="EnsemblMetazoa" id="BGLB006343-PB"/>
    </source>
</evidence>
<feature type="compositionally biased region" description="Basic and acidic residues" evidence="4">
    <location>
        <begin position="413"/>
        <end position="428"/>
    </location>
</feature>
<protein>
    <recommendedName>
        <fullName evidence="9">Glutamine amidotransferase type-2 domain-containing protein</fullName>
    </recommendedName>
</protein>
<dbReference type="InterPro" id="IPR014729">
    <property type="entry name" value="Rossmann-like_a/b/a_fold"/>
</dbReference>
<dbReference type="Proteomes" id="UP000076420">
    <property type="component" value="Unassembled WGS sequence"/>
</dbReference>
<dbReference type="EnsemblMetazoa" id="BGLB006343-RB">
    <property type="protein sequence ID" value="BGLB006343-PB"/>
    <property type="gene ID" value="BGLB006343"/>
</dbReference>
<dbReference type="VEuPathDB" id="VectorBase:BGLB006343"/>
<dbReference type="VEuPathDB" id="VectorBase:BGLAX_030235"/>
<accession>A0A2C9JQF0</accession>
<reference evidence="7" key="1">
    <citation type="submission" date="2020-05" db="UniProtKB">
        <authorList>
            <consortium name="EnsemblMetazoa"/>
        </authorList>
    </citation>
    <scope>IDENTIFICATION</scope>
    <source>
        <strain evidence="7">BB02</strain>
    </source>
</reference>
<sequence length="724" mass="81543">MCGIRFSCLIYNNELNEKQNCQNEKQENKLIQDSRSPSSHSDSGDSAKTFTLADTKIASKLRNRGPDFCTTYSVNLTNSCIGTMTGCVLHLRGNLTPQPVTDETNNALLWNGEIFDGIQVVEDENDTQVLFNALTKCTGDDTVLKLIESIHGPWAFIYWQADAKKLWFGRDMFGRRSLLWHLPSLEDNQFILSSVATENQDFAEIPSVGIFVLDFTQPEVCPSLTLYPWCNCRWPGTSTKLIDTPGSELLRQLYPINSTNLSTKLDIKETLSSWIPSINKNLDIENFASESVLNVDQFLNHTELLHHILTTDSELNMLSDALIDVLQTAVKKRVTTLPRNYHVTTPQNVQTSDANIAILFSGGLDSTLLAAVADRCTPPDESIDLLNVAFEQRPTFGKNKLKEKKQVKKKTRFPKDHSSSSEARPEIGLERIENGFDHLKDISQGSNKSDFEEISLGKSPDESSDALNSSDIQKSHVTTITPSSHHDNVPYKNISFDPYDVPDRVTGITALGELNPNRKWNFIEINVTQEEVQKMRQSRISSLIYPLQTVLDDSIGCAVWFASQGVGVLANNRSHKIKSKAKVILCGMAADEQFAGYSRHRVTFNTKGWQGLLNEIEEEMWRISSRNLGRDDRIISDHGKESRFPFLDETFTQFVSTIPIYKRADLRLPRGLGEKLLLRLCAYKLGLFKTAVQPKRAIQFGSKIAKMDNRKEKGSDTCDRLNYN</sequence>
<dbReference type="AlphaFoldDB" id="A0A2C9JQF0"/>
<dbReference type="CDD" id="cd01991">
    <property type="entry name" value="Asn_synthase_B_C"/>
    <property type="match status" value="1"/>
</dbReference>
<dbReference type="GO" id="GO:0004066">
    <property type="term" value="F:asparagine synthase (glutamine-hydrolyzing) activity"/>
    <property type="evidence" value="ECO:0007669"/>
    <property type="project" value="InterPro"/>
</dbReference>
<dbReference type="STRING" id="6526.A0A2C9JQF0"/>
<evidence type="ECO:0000259" key="6">
    <source>
        <dbReference type="Pfam" id="PF13537"/>
    </source>
</evidence>
<evidence type="ECO:0000256" key="2">
    <source>
        <dbReference type="ARBA" id="ARBA00022888"/>
    </source>
</evidence>
<dbReference type="KEGG" id="bgt:106063683"/>
<evidence type="ECO:0000259" key="5">
    <source>
        <dbReference type="Pfam" id="PF00733"/>
    </source>
</evidence>
<name>A0A2C9JQF0_BIOGL</name>
<dbReference type="PANTHER" id="PTHR45937">
    <property type="entry name" value="ASPARAGINE SYNTHETASE DOMAIN-CONTAINING PROTEIN 1"/>
    <property type="match status" value="1"/>
</dbReference>
<feature type="compositionally biased region" description="Basic residues" evidence="4">
    <location>
        <begin position="399"/>
        <end position="412"/>
    </location>
</feature>
<feature type="region of interest" description="Disordered" evidence="4">
    <location>
        <begin position="26"/>
        <end position="47"/>
    </location>
</feature>
<dbReference type="Pfam" id="PF00733">
    <property type="entry name" value="Asn_synthase"/>
    <property type="match status" value="1"/>
</dbReference>
<feature type="domain" description="Glutamine amidotransferase type-2" evidence="6">
    <location>
        <begin position="98"/>
        <end position="194"/>
    </location>
</feature>
<keyword evidence="3" id="KW-0315">Glutamine amidotransferase</keyword>
<dbReference type="Pfam" id="PF13537">
    <property type="entry name" value="GATase_7"/>
    <property type="match status" value="1"/>
</dbReference>
<keyword evidence="1" id="KW-0028">Amino-acid biosynthesis</keyword>
<dbReference type="Gene3D" id="3.40.50.620">
    <property type="entry name" value="HUPs"/>
    <property type="match status" value="1"/>
</dbReference>
<feature type="compositionally biased region" description="Low complexity" evidence="4">
    <location>
        <begin position="33"/>
        <end position="46"/>
    </location>
</feature>
<evidence type="ECO:0000256" key="4">
    <source>
        <dbReference type="SAM" id="MobiDB-lite"/>
    </source>
</evidence>
<dbReference type="InterPro" id="IPR051857">
    <property type="entry name" value="Asn_synthetase_domain"/>
</dbReference>
<evidence type="ECO:0008006" key="9">
    <source>
        <dbReference type="Google" id="ProtNLM"/>
    </source>
</evidence>
<dbReference type="OrthoDB" id="10252281at2759"/>
<evidence type="ECO:0000313" key="8">
    <source>
        <dbReference type="Proteomes" id="UP000076420"/>
    </source>
</evidence>
<dbReference type="InterPro" id="IPR001962">
    <property type="entry name" value="Asn_synthase"/>
</dbReference>
<feature type="region of interest" description="Disordered" evidence="4">
    <location>
        <begin position="397"/>
        <end position="428"/>
    </location>
</feature>
<evidence type="ECO:0000256" key="1">
    <source>
        <dbReference type="ARBA" id="ARBA00022605"/>
    </source>
</evidence>
<dbReference type="InterPro" id="IPR029055">
    <property type="entry name" value="Ntn_hydrolases_N"/>
</dbReference>
<proteinExistence type="predicted"/>
<dbReference type="SUPFAM" id="SSF56235">
    <property type="entry name" value="N-terminal nucleophile aminohydrolases (Ntn hydrolases)"/>
    <property type="match status" value="1"/>
</dbReference>
<gene>
    <name evidence="7" type="primary">106063683</name>
</gene>